<feature type="transmembrane region" description="Helical" evidence="5">
    <location>
        <begin position="247"/>
        <end position="267"/>
    </location>
</feature>
<dbReference type="GO" id="GO:0016020">
    <property type="term" value="C:membrane"/>
    <property type="evidence" value="ECO:0007669"/>
    <property type="project" value="UniProtKB-SubCell"/>
</dbReference>
<evidence type="ECO:0000256" key="5">
    <source>
        <dbReference type="SAM" id="Phobius"/>
    </source>
</evidence>
<dbReference type="STRING" id="1149755.A0A2J6R9E8"/>
<protein>
    <recommendedName>
        <fullName evidence="8">EamA domain-containing protein</fullName>
    </recommendedName>
</protein>
<feature type="transmembrane region" description="Helical" evidence="5">
    <location>
        <begin position="39"/>
        <end position="60"/>
    </location>
</feature>
<reference evidence="6 7" key="1">
    <citation type="submission" date="2016-04" db="EMBL/GenBank/DDBJ databases">
        <title>A degradative enzymes factory behind the ericoid mycorrhizal symbiosis.</title>
        <authorList>
            <consortium name="DOE Joint Genome Institute"/>
            <person name="Martino E."/>
            <person name="Morin E."/>
            <person name="Grelet G."/>
            <person name="Kuo A."/>
            <person name="Kohler A."/>
            <person name="Daghino S."/>
            <person name="Barry K."/>
            <person name="Choi C."/>
            <person name="Cichocki N."/>
            <person name="Clum A."/>
            <person name="Copeland A."/>
            <person name="Hainaut M."/>
            <person name="Haridas S."/>
            <person name="Labutti K."/>
            <person name="Lindquist E."/>
            <person name="Lipzen A."/>
            <person name="Khouja H.-R."/>
            <person name="Murat C."/>
            <person name="Ohm R."/>
            <person name="Olson A."/>
            <person name="Spatafora J."/>
            <person name="Veneault-Fourrey C."/>
            <person name="Henrissat B."/>
            <person name="Grigoriev I."/>
            <person name="Martin F."/>
            <person name="Perotto S."/>
        </authorList>
    </citation>
    <scope>NUCLEOTIDE SEQUENCE [LARGE SCALE GENOMIC DNA]</scope>
    <source>
        <strain evidence="6 7">F</strain>
    </source>
</reference>
<keyword evidence="3 5" id="KW-1133">Transmembrane helix</keyword>
<feature type="transmembrane region" description="Helical" evidence="5">
    <location>
        <begin position="164"/>
        <end position="185"/>
    </location>
</feature>
<dbReference type="EMBL" id="KZ613952">
    <property type="protein sequence ID" value="PMD35141.1"/>
    <property type="molecule type" value="Genomic_DNA"/>
</dbReference>
<gene>
    <name evidence="6" type="ORF">L207DRAFT_602575</name>
</gene>
<evidence type="ECO:0000256" key="2">
    <source>
        <dbReference type="ARBA" id="ARBA00022692"/>
    </source>
</evidence>
<proteinExistence type="predicted"/>
<accession>A0A2J6R9E8</accession>
<feature type="transmembrane region" description="Helical" evidence="5">
    <location>
        <begin position="129"/>
        <end position="152"/>
    </location>
</feature>
<name>A0A2J6R9E8_HYAVF</name>
<dbReference type="Proteomes" id="UP000235786">
    <property type="component" value="Unassembled WGS sequence"/>
</dbReference>
<organism evidence="6 7">
    <name type="scientific">Hyaloscypha variabilis (strain UAMH 11265 / GT02V1 / F)</name>
    <name type="common">Meliniomyces variabilis</name>
    <dbReference type="NCBI Taxonomy" id="1149755"/>
    <lineage>
        <taxon>Eukaryota</taxon>
        <taxon>Fungi</taxon>
        <taxon>Dikarya</taxon>
        <taxon>Ascomycota</taxon>
        <taxon>Pezizomycotina</taxon>
        <taxon>Leotiomycetes</taxon>
        <taxon>Helotiales</taxon>
        <taxon>Hyaloscyphaceae</taxon>
        <taxon>Hyaloscypha</taxon>
        <taxon>Hyaloscypha variabilis</taxon>
    </lineage>
</organism>
<evidence type="ECO:0008006" key="8">
    <source>
        <dbReference type="Google" id="ProtNLM"/>
    </source>
</evidence>
<dbReference type="OrthoDB" id="306876at2759"/>
<sequence>PLQILAVRMPVTFCGSSLFLCHPFPNNSPQGDRRLRPLLIVRAVAGEVAVIGFYSSLQYLPFSEATVRNSLAPLGSCCVVALISSGSFTFVEIASAFLSLAGGPIARPTFLFGIEHRDPISISKPGSHLLGVCFALVGAVGGVCAYITICIVWKRKHPLISVNYFAAALLLVCIVAFAAFPGLHFSFSISISQWILLVSIGVFGLLILSLRSCVSREKSHRATYMIYSQALVTFTLDGIIWQKTLGVLSLSACFLISVPLAVVTLLGTDSPGPQEKIGNLGTDFDSGELFPVDKIDF</sequence>
<feature type="transmembrane region" description="Helical" evidence="5">
    <location>
        <begin position="191"/>
        <end position="210"/>
    </location>
</feature>
<keyword evidence="2 5" id="KW-0812">Transmembrane</keyword>
<evidence type="ECO:0000256" key="1">
    <source>
        <dbReference type="ARBA" id="ARBA00004141"/>
    </source>
</evidence>
<evidence type="ECO:0000313" key="7">
    <source>
        <dbReference type="Proteomes" id="UP000235786"/>
    </source>
</evidence>
<evidence type="ECO:0000256" key="4">
    <source>
        <dbReference type="ARBA" id="ARBA00023136"/>
    </source>
</evidence>
<dbReference type="AlphaFoldDB" id="A0A2J6R9E8"/>
<keyword evidence="7" id="KW-1185">Reference proteome</keyword>
<feature type="non-terminal residue" evidence="6">
    <location>
        <position position="1"/>
    </location>
</feature>
<evidence type="ECO:0000256" key="3">
    <source>
        <dbReference type="ARBA" id="ARBA00022989"/>
    </source>
</evidence>
<dbReference type="PANTHER" id="PTHR22911">
    <property type="entry name" value="ACYL-MALONYL CONDENSING ENZYME-RELATED"/>
    <property type="match status" value="1"/>
</dbReference>
<dbReference type="PANTHER" id="PTHR22911:SF6">
    <property type="entry name" value="SOLUTE CARRIER FAMILY 35 MEMBER G1"/>
    <property type="match status" value="1"/>
</dbReference>
<keyword evidence="4 5" id="KW-0472">Membrane</keyword>
<comment type="subcellular location">
    <subcellularLocation>
        <location evidence="1">Membrane</location>
        <topology evidence="1">Multi-pass membrane protein</topology>
    </subcellularLocation>
</comment>
<evidence type="ECO:0000313" key="6">
    <source>
        <dbReference type="EMBL" id="PMD35141.1"/>
    </source>
</evidence>